<gene>
    <name evidence="1" type="ORF">KDI_52900</name>
</gene>
<evidence type="ECO:0000313" key="1">
    <source>
        <dbReference type="EMBL" id="GCF11726.1"/>
    </source>
</evidence>
<sequence length="326" mass="37466">MKHRARRIEQNLLDYFLQPDQVGPHLQVADVLLRENKDPKEVFAHMIRLATDSKWSHSALLYLISDPHRGFNNTFLVEAKTKGIHLASWRTEVLPFNEFTVGIKRPDVSWYVENPYEISRHSEHDPEDTHAIGYLRHVRGIAIDQITGLYDHKTVYELAGLYTERAARKHLSALPQIADAAEAVAHFFKKWDEKDSESEAVLNFICSGLVQYSFFEALRRRIINDLAIPEHRQAGLSNLSNLQRVIFRDDPEGLVARYIQQVQVGELDISQPVPEDVLDLLKTATPADFNNSPYLQWRYVILKGAVWRIEIAAEDYVASDPDELES</sequence>
<dbReference type="RefSeq" id="WP_149404534.1">
    <property type="nucleotide sequence ID" value="NZ_BIXY01000138.1"/>
</dbReference>
<protein>
    <submittedName>
        <fullName evidence="1">Uncharacterized protein</fullName>
    </submittedName>
</protein>
<evidence type="ECO:0000313" key="2">
    <source>
        <dbReference type="Proteomes" id="UP000322530"/>
    </source>
</evidence>
<organism evidence="1 2">
    <name type="scientific">Dictyobacter arantiisoli</name>
    <dbReference type="NCBI Taxonomy" id="2014874"/>
    <lineage>
        <taxon>Bacteria</taxon>
        <taxon>Bacillati</taxon>
        <taxon>Chloroflexota</taxon>
        <taxon>Ktedonobacteria</taxon>
        <taxon>Ktedonobacterales</taxon>
        <taxon>Dictyobacteraceae</taxon>
        <taxon>Dictyobacter</taxon>
    </lineage>
</organism>
<proteinExistence type="predicted"/>
<dbReference type="SUPFAM" id="SSF54001">
    <property type="entry name" value="Cysteine proteinases"/>
    <property type="match status" value="1"/>
</dbReference>
<accession>A0A5A5TKU6</accession>
<dbReference type="Proteomes" id="UP000322530">
    <property type="component" value="Unassembled WGS sequence"/>
</dbReference>
<comment type="caution">
    <text evidence="1">The sequence shown here is derived from an EMBL/GenBank/DDBJ whole genome shotgun (WGS) entry which is preliminary data.</text>
</comment>
<dbReference type="OrthoDB" id="146390at2"/>
<dbReference type="AlphaFoldDB" id="A0A5A5TKU6"/>
<dbReference type="InterPro" id="IPR038765">
    <property type="entry name" value="Papain-like_cys_pep_sf"/>
</dbReference>
<name>A0A5A5TKU6_9CHLR</name>
<dbReference type="Gene3D" id="3.90.1720.10">
    <property type="entry name" value="endopeptidase domain like (from Nostoc punctiforme)"/>
    <property type="match status" value="1"/>
</dbReference>
<dbReference type="EMBL" id="BIXY01000138">
    <property type="protein sequence ID" value="GCF11726.1"/>
    <property type="molecule type" value="Genomic_DNA"/>
</dbReference>
<reference evidence="1 2" key="1">
    <citation type="submission" date="2019-01" db="EMBL/GenBank/DDBJ databases">
        <title>Draft genome sequence of Dictyobacter sp. Uno17.</title>
        <authorList>
            <person name="Wang C.M."/>
            <person name="Zheng Y."/>
            <person name="Sakai Y."/>
            <person name="Abe K."/>
            <person name="Yokota A."/>
            <person name="Yabe S."/>
        </authorList>
    </citation>
    <scope>NUCLEOTIDE SEQUENCE [LARGE SCALE GENOMIC DNA]</scope>
    <source>
        <strain evidence="1 2">Uno17</strain>
    </source>
</reference>
<keyword evidence="2" id="KW-1185">Reference proteome</keyword>